<evidence type="ECO:0000259" key="14">
    <source>
        <dbReference type="PROSITE" id="PS51786"/>
    </source>
</evidence>
<keyword evidence="6 10" id="KW-0067">ATP-binding</keyword>
<dbReference type="NCBIfam" id="TIGR00763">
    <property type="entry name" value="lon"/>
    <property type="match status" value="1"/>
</dbReference>
<dbReference type="GO" id="GO:0005759">
    <property type="term" value="C:mitochondrial matrix"/>
    <property type="evidence" value="ECO:0007669"/>
    <property type="project" value="UniProtKB-SubCell"/>
</dbReference>
<dbReference type="Gene3D" id="1.10.8.60">
    <property type="match status" value="1"/>
</dbReference>
<dbReference type="InterPro" id="IPR014721">
    <property type="entry name" value="Ribsml_uS5_D2-typ_fold_subgr"/>
</dbReference>
<dbReference type="Gene3D" id="1.20.5.5270">
    <property type="match status" value="1"/>
</dbReference>
<comment type="subcellular location">
    <subcellularLocation>
        <location evidence="1 10">Mitochondrion matrix</location>
    </subcellularLocation>
</comment>
<dbReference type="Gene3D" id="3.30.230.10">
    <property type="match status" value="1"/>
</dbReference>
<dbReference type="GO" id="GO:0005524">
    <property type="term" value="F:ATP binding"/>
    <property type="evidence" value="ECO:0007669"/>
    <property type="project" value="UniProtKB-UniRule"/>
</dbReference>
<dbReference type="InterPro" id="IPR003111">
    <property type="entry name" value="Lon_prtase_N"/>
</dbReference>
<dbReference type="PANTHER" id="PTHR43718">
    <property type="entry name" value="LON PROTEASE"/>
    <property type="match status" value="1"/>
</dbReference>
<dbReference type="InterPro" id="IPR027503">
    <property type="entry name" value="Lonm_euk"/>
</dbReference>
<evidence type="ECO:0000256" key="5">
    <source>
        <dbReference type="ARBA" id="ARBA00022825"/>
    </source>
</evidence>
<dbReference type="InterPro" id="IPR008268">
    <property type="entry name" value="Peptidase_S16_AS"/>
</dbReference>
<evidence type="ECO:0000256" key="3">
    <source>
        <dbReference type="ARBA" id="ARBA00022741"/>
    </source>
</evidence>
<dbReference type="GO" id="GO:0004176">
    <property type="term" value="F:ATP-dependent peptidase activity"/>
    <property type="evidence" value="ECO:0007669"/>
    <property type="project" value="UniProtKB-UniRule"/>
</dbReference>
<dbReference type="InterPro" id="IPR008269">
    <property type="entry name" value="Lon_proteolytic"/>
</dbReference>
<dbReference type="GO" id="GO:0043565">
    <property type="term" value="F:sequence-specific DNA binding"/>
    <property type="evidence" value="ECO:0007669"/>
    <property type="project" value="UniProtKB-UniRule"/>
</dbReference>
<sequence length="1071" mass="115914">MGEFCPSSAPTSCRPDTTNPRPDAIDGQGVAILSRLYIFSLDYPIKYLSAAPPPRPSTPWPVTSPCKGRRRSIQPPPASGMHILRLSSALAQAGRGSWSRSIGSRTLVNQTHPQADLRQLLAARHYSEDGDEKESGMGRIFKYFKSQEAAPRNGARRTPSGSGNGGGNGSGSPSESGQGSDGSDGASALVPASPEQRHREVMAVALSRRPLFPGGIMPVIVSNNKLIKELFQLRKQNAQAYVGAFMQRVPDAPGTAMDGVEDGSFAVDLLGSAAPPHKNDDADADPAADPSAALHEVGTFAQVHAIIPHDQGAQLLLLGHRRVRRTGLAGRDPLRVSVQHLRDGRYDPEQDELKATTMEIISTIKELLALHPLYNEQMRNFIQFGADFHDLSRLSDLAASLTTADAGALQACLEELGVAERAAQVLLLVKKEVELCRLQADIGRRVEEKISKDQRRYFLMEQLKSIKKELGLEKDEKSALVQRFRERLEPLGSGVPEDVRRVIEEELEKLQAIEPASSEFNVTRNYLDWLTALPWGKISTERLDIPAAQEVLDEDHYGLDDVKERILEFIAVGKLRGSTQGKILCLVGPPGVGKTSVGRSIARALDRKYYRFSVGGLSDVAEIKGHRRTYVGAMPGKMVQCLKNTGISNPFVLIDEIDKLGRGYQGDPASALLELLDPEQNSSFLDHYLDVPVDLSKVLFMCTANLLDTIPGPLLDRMEVIRLSGYIFDEKVAIARRYLEVQARKDAGVPRGAVHITDAAMTALVEEYAREAGVRNLKKQLEKIYRKAAFRLVKEGLVDIPVVKDAQESDGEATEGPDTLPPGTPPTASIQGEVPPPAESVERERVEEEALPAFDAPAVTVDAGDLAALLGPPPFTSDKIYASATPPGVVMGLAWTAMGGSTLYIEAAAVERGEGKGSLRTTGQLGDVMKESAAIAHTYARRVLQARGDAAFFEQSALHVHVPAGATPKDGPSAGCAIATALLSLALARPVRPDLAMTGEVTLTGKVLPIGGVKEKTLAAKRSGVRHILFPEGNRRDWEELAEDVRAGLEVHFVEEYQQVFDLALPEEGSA</sequence>
<dbReference type="GO" id="GO:0070407">
    <property type="term" value="P:oxidation-dependent protein catabolic process"/>
    <property type="evidence" value="ECO:0007669"/>
    <property type="project" value="UniProtKB-UniRule"/>
</dbReference>
<feature type="domain" description="Lon proteolytic" evidence="14">
    <location>
        <begin position="884"/>
        <end position="1067"/>
    </location>
</feature>
<dbReference type="FunFam" id="1.20.5.5270:FF:000001">
    <property type="entry name" value="Lon protease homolog, mitochondrial"/>
    <property type="match status" value="1"/>
</dbReference>
<dbReference type="SUPFAM" id="SSF52540">
    <property type="entry name" value="P-loop containing nucleoside triphosphate hydrolases"/>
    <property type="match status" value="1"/>
</dbReference>
<dbReference type="PROSITE" id="PS01046">
    <property type="entry name" value="LON_SER"/>
    <property type="match status" value="1"/>
</dbReference>
<dbReference type="InterPro" id="IPR046336">
    <property type="entry name" value="Lon_prtase_N_sf"/>
</dbReference>
<dbReference type="InterPro" id="IPR027417">
    <property type="entry name" value="P-loop_NTPase"/>
</dbReference>
<feature type="region of interest" description="Disordered" evidence="13">
    <location>
        <begin position="145"/>
        <end position="196"/>
    </location>
</feature>
<evidence type="ECO:0000256" key="7">
    <source>
        <dbReference type="ARBA" id="ARBA00023125"/>
    </source>
</evidence>
<keyword evidence="3 10" id="KW-0547">Nucleotide-binding</keyword>
<organism evidence="16">
    <name type="scientific">Auxenochlorella protothecoides</name>
    <name type="common">Green microalga</name>
    <name type="synonym">Chlorella protothecoides</name>
    <dbReference type="NCBI Taxonomy" id="3075"/>
    <lineage>
        <taxon>Eukaryota</taxon>
        <taxon>Viridiplantae</taxon>
        <taxon>Chlorophyta</taxon>
        <taxon>core chlorophytes</taxon>
        <taxon>Trebouxiophyceae</taxon>
        <taxon>Chlorellales</taxon>
        <taxon>Chlorellaceae</taxon>
        <taxon>Auxenochlorella</taxon>
    </lineage>
</organism>
<dbReference type="Pfam" id="PF02190">
    <property type="entry name" value="LON_substr_bdg"/>
    <property type="match status" value="1"/>
</dbReference>
<comment type="catalytic activity">
    <reaction evidence="9 10">
        <text>Hydrolysis of proteins in presence of ATP.</text>
        <dbReference type="EC" id="3.4.21.53"/>
    </reaction>
</comment>
<dbReference type="HAMAP" id="MF_03120">
    <property type="entry name" value="lonm_euk"/>
    <property type="match status" value="1"/>
</dbReference>
<keyword evidence="2 10" id="KW-0645">Protease</keyword>
<evidence type="ECO:0000256" key="1">
    <source>
        <dbReference type="ARBA" id="ARBA00004305"/>
    </source>
</evidence>
<dbReference type="FunFam" id="3.30.230.10:FF:000015">
    <property type="entry name" value="Lon protease homolog, mitochondrial"/>
    <property type="match status" value="1"/>
</dbReference>
<dbReference type="EMBL" id="GDKF01008619">
    <property type="protein sequence ID" value="JAT70003.1"/>
    <property type="molecule type" value="Transcribed_RNA"/>
</dbReference>
<comment type="subunit">
    <text evidence="10">Homohexamer or homoheptamer. Organized in a ring with a central cavity.</text>
</comment>
<dbReference type="GO" id="GO:0034599">
    <property type="term" value="P:cellular response to oxidative stress"/>
    <property type="evidence" value="ECO:0007669"/>
    <property type="project" value="UniProtKB-UniRule"/>
</dbReference>
<dbReference type="InterPro" id="IPR054594">
    <property type="entry name" value="Lon_lid"/>
</dbReference>
<dbReference type="EC" id="3.4.21.53" evidence="10"/>
<dbReference type="Gene3D" id="3.40.50.300">
    <property type="entry name" value="P-loop containing nucleotide triphosphate hydrolases"/>
    <property type="match status" value="1"/>
</dbReference>
<keyword evidence="4 10" id="KW-0378">Hydrolase</keyword>
<evidence type="ECO:0000259" key="15">
    <source>
        <dbReference type="PROSITE" id="PS51787"/>
    </source>
</evidence>
<protein>
    <recommendedName>
        <fullName evidence="10">Lon protease homolog, mitochondrial</fullName>
        <ecNumber evidence="10">3.4.21.53</ecNumber>
    </recommendedName>
</protein>
<evidence type="ECO:0000256" key="10">
    <source>
        <dbReference type="HAMAP-Rule" id="MF_03120"/>
    </source>
</evidence>
<dbReference type="InterPro" id="IPR020568">
    <property type="entry name" value="Ribosomal_Su5_D2-typ_SF"/>
</dbReference>
<accession>A0A1D1ZTJ2</accession>
<dbReference type="Pfam" id="PF05362">
    <property type="entry name" value="Lon_C"/>
    <property type="match status" value="1"/>
</dbReference>
<dbReference type="GO" id="GO:0003697">
    <property type="term" value="F:single-stranded DNA binding"/>
    <property type="evidence" value="ECO:0007669"/>
    <property type="project" value="TreeGrafter"/>
</dbReference>
<dbReference type="GO" id="GO:0051131">
    <property type="term" value="P:chaperone-mediated protein complex assembly"/>
    <property type="evidence" value="ECO:0007669"/>
    <property type="project" value="UniProtKB-UniRule"/>
</dbReference>
<evidence type="ECO:0000256" key="6">
    <source>
        <dbReference type="ARBA" id="ARBA00022840"/>
    </source>
</evidence>
<dbReference type="PROSITE" id="PS51786">
    <property type="entry name" value="LON_PROTEOLYTIC"/>
    <property type="match status" value="1"/>
</dbReference>
<dbReference type="PROSITE" id="PS51787">
    <property type="entry name" value="LON_N"/>
    <property type="match status" value="1"/>
</dbReference>
<feature type="active site" evidence="10 11">
    <location>
        <position position="973"/>
    </location>
</feature>
<dbReference type="InterPro" id="IPR003959">
    <property type="entry name" value="ATPase_AAA_core"/>
</dbReference>
<feature type="compositionally biased region" description="Polar residues" evidence="13">
    <location>
        <begin position="8"/>
        <end position="20"/>
    </location>
</feature>
<evidence type="ECO:0000256" key="11">
    <source>
        <dbReference type="PROSITE-ProRule" id="PRU01122"/>
    </source>
</evidence>
<dbReference type="PRINTS" id="PR00830">
    <property type="entry name" value="ENDOLAPTASE"/>
</dbReference>
<dbReference type="Gene3D" id="1.20.58.1480">
    <property type="match status" value="1"/>
</dbReference>
<dbReference type="SUPFAM" id="SSF88697">
    <property type="entry name" value="PUA domain-like"/>
    <property type="match status" value="1"/>
</dbReference>
<feature type="domain" description="Lon N-terminal" evidence="15">
    <location>
        <begin position="201"/>
        <end position="433"/>
    </location>
</feature>
<evidence type="ECO:0000256" key="2">
    <source>
        <dbReference type="ARBA" id="ARBA00022670"/>
    </source>
</evidence>
<dbReference type="SMART" id="SM00382">
    <property type="entry name" value="AAA"/>
    <property type="match status" value="1"/>
</dbReference>
<feature type="region of interest" description="Disordered" evidence="13">
    <location>
        <begin position="54"/>
        <end position="77"/>
    </location>
</feature>
<feature type="compositionally biased region" description="Low complexity" evidence="13">
    <location>
        <begin position="171"/>
        <end position="188"/>
    </location>
</feature>
<feature type="binding site" evidence="10">
    <location>
        <begin position="588"/>
        <end position="595"/>
    </location>
    <ligand>
        <name>ATP</name>
        <dbReference type="ChEBI" id="CHEBI:30616"/>
    </ligand>
</feature>
<dbReference type="FunFam" id="3.40.50.300:FF:000021">
    <property type="entry name" value="Lon protease homolog"/>
    <property type="match status" value="1"/>
</dbReference>
<name>A0A1D1ZTJ2_AUXPR</name>
<dbReference type="InterPro" id="IPR015947">
    <property type="entry name" value="PUA-like_sf"/>
</dbReference>
<evidence type="ECO:0000313" key="16">
    <source>
        <dbReference type="EMBL" id="JAT70003.1"/>
    </source>
</evidence>
<reference evidence="16" key="1">
    <citation type="submission" date="2015-08" db="EMBL/GenBank/DDBJ databases">
        <authorList>
            <person name="Babu N.S."/>
            <person name="Beckwith C.J."/>
            <person name="Beseler K.G."/>
            <person name="Brison A."/>
            <person name="Carone J.V."/>
            <person name="Caskin T.P."/>
            <person name="Diamond M."/>
            <person name="Durham M.E."/>
            <person name="Foxe J.M."/>
            <person name="Go M."/>
            <person name="Henderson B.A."/>
            <person name="Jones I.B."/>
            <person name="McGettigan J.A."/>
            <person name="Micheletti S.J."/>
            <person name="Nasrallah M.E."/>
            <person name="Ortiz D."/>
            <person name="Piller C.R."/>
            <person name="Privatt S.R."/>
            <person name="Schneider S.L."/>
            <person name="Sharp S."/>
            <person name="Smith T.C."/>
            <person name="Stanton J.D."/>
            <person name="Ullery H.E."/>
            <person name="Wilson R.J."/>
            <person name="Serrano M.G."/>
            <person name="Buck G."/>
            <person name="Lee V."/>
            <person name="Wang Y."/>
            <person name="Carvalho R."/>
            <person name="Voegtly L."/>
            <person name="Shi R."/>
            <person name="Duckworth R."/>
            <person name="Johnson A."/>
            <person name="Loviza R."/>
            <person name="Walstead R."/>
            <person name="Shah Z."/>
            <person name="Kiflezghi M."/>
            <person name="Wade K."/>
            <person name="Ball S.L."/>
            <person name="Bradley K.W."/>
            <person name="Asai D.J."/>
            <person name="Bowman C.A."/>
            <person name="Russell D.A."/>
            <person name="Pope W.H."/>
            <person name="Jacobs-Sera D."/>
            <person name="Hendrix R.W."/>
            <person name="Hatfull G.F."/>
        </authorList>
    </citation>
    <scope>NUCLEOTIDE SEQUENCE</scope>
</reference>
<comment type="function">
    <text evidence="10">ATP-dependent serine protease that mediates the selective degradation of misfolded, unassembled or oxidatively damaged polypeptides as well as certain short-lived regulatory proteins in the mitochondrial matrix. May also have a chaperone function in the assembly of inner membrane protein complexes. Participates in the regulation of mitochondrial gene expression and in the maintenance of the integrity of the mitochondrial genome. Binds to mitochondrial DNA in a site-specific manner.</text>
</comment>
<dbReference type="InterPro" id="IPR004815">
    <property type="entry name" value="Lon_bac/euk-typ"/>
</dbReference>
<dbReference type="InterPro" id="IPR027065">
    <property type="entry name" value="Lon_Prtase"/>
</dbReference>
<evidence type="ECO:0000256" key="13">
    <source>
        <dbReference type="SAM" id="MobiDB-lite"/>
    </source>
</evidence>
<feature type="region of interest" description="Disordered" evidence="13">
    <location>
        <begin position="1"/>
        <end position="25"/>
    </location>
</feature>
<dbReference type="CDD" id="cd19500">
    <property type="entry name" value="RecA-like_Lon"/>
    <property type="match status" value="1"/>
</dbReference>
<dbReference type="PANTHER" id="PTHR43718:SF2">
    <property type="entry name" value="LON PROTEASE HOMOLOG, MITOCHONDRIAL"/>
    <property type="match status" value="1"/>
</dbReference>
<evidence type="ECO:0000256" key="8">
    <source>
        <dbReference type="ARBA" id="ARBA00023128"/>
    </source>
</evidence>
<dbReference type="GO" id="GO:0006515">
    <property type="term" value="P:protein quality control for misfolded or incompletely synthesized proteins"/>
    <property type="evidence" value="ECO:0007669"/>
    <property type="project" value="UniProtKB-UniRule"/>
</dbReference>
<dbReference type="InterPro" id="IPR003593">
    <property type="entry name" value="AAA+_ATPase"/>
</dbReference>
<feature type="region of interest" description="Disordered" evidence="13">
    <location>
        <begin position="804"/>
        <end position="837"/>
    </location>
</feature>
<dbReference type="SMART" id="SM00464">
    <property type="entry name" value="LON"/>
    <property type="match status" value="1"/>
</dbReference>
<keyword evidence="7 10" id="KW-0238">DNA-binding</keyword>
<dbReference type="Gene3D" id="2.30.130.40">
    <property type="entry name" value="LON domain-like"/>
    <property type="match status" value="1"/>
</dbReference>
<evidence type="ECO:0000256" key="9">
    <source>
        <dbReference type="ARBA" id="ARBA00050665"/>
    </source>
</evidence>
<dbReference type="GO" id="GO:0004252">
    <property type="term" value="F:serine-type endopeptidase activity"/>
    <property type="evidence" value="ECO:0007669"/>
    <property type="project" value="UniProtKB-UniRule"/>
</dbReference>
<dbReference type="GO" id="GO:0016887">
    <property type="term" value="F:ATP hydrolysis activity"/>
    <property type="evidence" value="ECO:0007669"/>
    <property type="project" value="UniProtKB-UniRule"/>
</dbReference>
<feature type="active site" evidence="10 11">
    <location>
        <position position="1016"/>
    </location>
</feature>
<dbReference type="Pfam" id="PF22667">
    <property type="entry name" value="Lon_lid"/>
    <property type="match status" value="1"/>
</dbReference>
<keyword evidence="8 10" id="KW-0496">Mitochondrion</keyword>
<dbReference type="Pfam" id="PF00004">
    <property type="entry name" value="AAA"/>
    <property type="match status" value="1"/>
</dbReference>
<dbReference type="AlphaFoldDB" id="A0A1D1ZTJ2"/>
<dbReference type="SUPFAM" id="SSF54211">
    <property type="entry name" value="Ribosomal protein S5 domain 2-like"/>
    <property type="match status" value="1"/>
</dbReference>
<dbReference type="GO" id="GO:0007005">
    <property type="term" value="P:mitochondrion organization"/>
    <property type="evidence" value="ECO:0007669"/>
    <property type="project" value="TreeGrafter"/>
</dbReference>
<comment type="similarity">
    <text evidence="10 11 12">Belongs to the peptidase S16 family.</text>
</comment>
<keyword evidence="5 10" id="KW-0720">Serine protease</keyword>
<evidence type="ECO:0000256" key="12">
    <source>
        <dbReference type="RuleBase" id="RU000591"/>
    </source>
</evidence>
<gene>
    <name evidence="16" type="ORF">g.60470</name>
</gene>
<evidence type="ECO:0000256" key="4">
    <source>
        <dbReference type="ARBA" id="ARBA00022801"/>
    </source>
</evidence>
<proteinExistence type="inferred from homology"/>